<dbReference type="Proteomes" id="UP000095228">
    <property type="component" value="Chromosome"/>
</dbReference>
<dbReference type="Pfam" id="PF00294">
    <property type="entry name" value="PfkB"/>
    <property type="match status" value="1"/>
</dbReference>
<organism evidence="6 7">
    <name type="scientific">Lacunisphaera limnophila</name>
    <dbReference type="NCBI Taxonomy" id="1838286"/>
    <lineage>
        <taxon>Bacteria</taxon>
        <taxon>Pseudomonadati</taxon>
        <taxon>Verrucomicrobiota</taxon>
        <taxon>Opitutia</taxon>
        <taxon>Opitutales</taxon>
        <taxon>Opitutaceae</taxon>
        <taxon>Lacunisphaera</taxon>
    </lineage>
</organism>
<dbReference type="InterPro" id="IPR029056">
    <property type="entry name" value="Ribokinase-like"/>
</dbReference>
<dbReference type="EC" id="2.7.1.-" evidence="6"/>
<dbReference type="SUPFAM" id="SSF53613">
    <property type="entry name" value="Ribokinase-like"/>
    <property type="match status" value="1"/>
</dbReference>
<sequence length="331" mass="34581">MSSSFELLGIGNPIMDFIAHVDDAFLRAHVPGDIGGMVLVDDDDIARLLGRLGGAVAMTPGGSAANAVLGATKLGLRTTYVGMTGADKTAEDYRANFVAAGGDGSRFKRTNLPHGRCLSMVTADGQRTMRTHLGAAMTLNPDSISVADFHGAKHAHIEGYLLFNPTLAQKVADTARAAGCTLSLELSSFEVVNVARDWILAQLKQGVDIVFANEDEAKALFQHEASYDTYARELAAFGGIAAVKIGKDGAWVARGSELHRIAPVSVTRVADTTGAGDAWAGGFLYGYLRGKSLAGAGALGSALGGECVQHLGAAIPESQWPRLRALADSLK</sequence>
<dbReference type="OrthoDB" id="9775849at2"/>
<keyword evidence="7" id="KW-1185">Reference proteome</keyword>
<evidence type="ECO:0000259" key="5">
    <source>
        <dbReference type="Pfam" id="PF00294"/>
    </source>
</evidence>
<dbReference type="PROSITE" id="PS00584">
    <property type="entry name" value="PFKB_KINASES_2"/>
    <property type="match status" value="1"/>
</dbReference>
<keyword evidence="2 4" id="KW-0808">Transferase</keyword>
<reference evidence="6 7" key="1">
    <citation type="submission" date="2016-06" db="EMBL/GenBank/DDBJ databases">
        <title>Three novel species with peptidoglycan cell walls form the new genus Lacunisphaera gen. nov. in the family Opitutaceae of the verrucomicrobial subdivision 4.</title>
        <authorList>
            <person name="Rast P."/>
            <person name="Gloeckner I."/>
            <person name="Jogler M."/>
            <person name="Boedeker C."/>
            <person name="Jeske O."/>
            <person name="Wiegand S."/>
            <person name="Reinhardt R."/>
            <person name="Schumann P."/>
            <person name="Rohde M."/>
            <person name="Spring S."/>
            <person name="Gloeckner F.O."/>
            <person name="Jogler C."/>
        </authorList>
    </citation>
    <scope>NUCLEOTIDE SEQUENCE [LARGE SCALE GENOMIC DNA]</scope>
    <source>
        <strain evidence="6 7">IG16b</strain>
    </source>
</reference>
<evidence type="ECO:0000256" key="3">
    <source>
        <dbReference type="ARBA" id="ARBA00022777"/>
    </source>
</evidence>
<dbReference type="PANTHER" id="PTHR43320:SF1">
    <property type="entry name" value="OS01G0105900 PROTEIN"/>
    <property type="match status" value="1"/>
</dbReference>
<dbReference type="RefSeq" id="WP_069960482.1">
    <property type="nucleotide sequence ID" value="NZ_CP016094.1"/>
</dbReference>
<evidence type="ECO:0000256" key="2">
    <source>
        <dbReference type="ARBA" id="ARBA00022679"/>
    </source>
</evidence>
<dbReference type="InterPro" id="IPR052700">
    <property type="entry name" value="Carb_kinase_PfkB-like"/>
</dbReference>
<evidence type="ECO:0000256" key="1">
    <source>
        <dbReference type="ARBA" id="ARBA00010688"/>
    </source>
</evidence>
<dbReference type="STRING" id="1838286.Verru16b_00130"/>
<dbReference type="EMBL" id="CP016094">
    <property type="protein sequence ID" value="AOS43089.1"/>
    <property type="molecule type" value="Genomic_DNA"/>
</dbReference>
<dbReference type="AlphaFoldDB" id="A0A1I7PHK4"/>
<keyword evidence="3 4" id="KW-0418">Kinase</keyword>
<dbReference type="PANTHER" id="PTHR43320">
    <property type="entry name" value="SUGAR KINASE"/>
    <property type="match status" value="1"/>
</dbReference>
<accession>A0A1I7PHK4</accession>
<protein>
    <submittedName>
        <fullName evidence="6">Putative sugar kinase YdjH</fullName>
        <ecNumber evidence="6">2.7.1.-</ecNumber>
    </submittedName>
</protein>
<dbReference type="InterPro" id="IPR011611">
    <property type="entry name" value="PfkB_dom"/>
</dbReference>
<evidence type="ECO:0000313" key="7">
    <source>
        <dbReference type="Proteomes" id="UP000095228"/>
    </source>
</evidence>
<gene>
    <name evidence="6" type="primary">ydjH</name>
    <name evidence="6" type="ORF">Verru16b_00130</name>
</gene>
<name>A0A1I7PHK4_9BACT</name>
<dbReference type="InterPro" id="IPR002139">
    <property type="entry name" value="Ribo/fructo_kinase"/>
</dbReference>
<dbReference type="InterPro" id="IPR002173">
    <property type="entry name" value="Carboh/pur_kinase_PfkB_CS"/>
</dbReference>
<dbReference type="KEGG" id="obg:Verru16b_00130"/>
<evidence type="ECO:0000313" key="6">
    <source>
        <dbReference type="EMBL" id="AOS43089.1"/>
    </source>
</evidence>
<evidence type="ECO:0000256" key="4">
    <source>
        <dbReference type="RuleBase" id="RU003704"/>
    </source>
</evidence>
<proteinExistence type="inferred from homology"/>
<dbReference type="Gene3D" id="3.40.1190.20">
    <property type="match status" value="1"/>
</dbReference>
<dbReference type="GO" id="GO:0016301">
    <property type="term" value="F:kinase activity"/>
    <property type="evidence" value="ECO:0007669"/>
    <property type="project" value="UniProtKB-KW"/>
</dbReference>
<dbReference type="PRINTS" id="PR00990">
    <property type="entry name" value="RIBOKINASE"/>
</dbReference>
<comment type="similarity">
    <text evidence="1 4">Belongs to the carbohydrate kinase PfkB family.</text>
</comment>
<feature type="domain" description="Carbohydrate kinase PfkB" evidence="5">
    <location>
        <begin position="53"/>
        <end position="317"/>
    </location>
</feature>
<dbReference type="CDD" id="cd01168">
    <property type="entry name" value="adenosine_kinase"/>
    <property type="match status" value="1"/>
</dbReference>